<feature type="compositionally biased region" description="Low complexity" evidence="9">
    <location>
        <begin position="319"/>
        <end position="332"/>
    </location>
</feature>
<evidence type="ECO:0000256" key="1">
    <source>
        <dbReference type="ARBA" id="ARBA00004123"/>
    </source>
</evidence>
<keyword evidence="4" id="KW-0238">DNA-binding</keyword>
<reference evidence="12" key="1">
    <citation type="submission" date="2017-02" db="UniProtKB">
        <authorList>
            <consortium name="WormBaseParasite"/>
        </authorList>
    </citation>
    <scope>IDENTIFICATION</scope>
</reference>
<dbReference type="InterPro" id="IPR000232">
    <property type="entry name" value="HSF_DNA-bd"/>
</dbReference>
<evidence type="ECO:0000256" key="5">
    <source>
        <dbReference type="ARBA" id="ARBA00023163"/>
    </source>
</evidence>
<dbReference type="InterPro" id="IPR036390">
    <property type="entry name" value="WH_DNA-bd_sf"/>
</dbReference>
<feature type="compositionally biased region" description="Polar residues" evidence="9">
    <location>
        <begin position="485"/>
        <end position="495"/>
    </location>
</feature>
<dbReference type="Gene3D" id="1.10.10.10">
    <property type="entry name" value="Winged helix-like DNA-binding domain superfamily/Winged helix DNA-binding domain"/>
    <property type="match status" value="1"/>
</dbReference>
<keyword evidence="5" id="KW-0804">Transcription</keyword>
<dbReference type="PANTHER" id="PTHR10015:SF427">
    <property type="entry name" value="HEAT SHOCK FACTOR PROTEIN"/>
    <property type="match status" value="1"/>
</dbReference>
<feature type="region of interest" description="Disordered" evidence="9">
    <location>
        <begin position="295"/>
        <end position="332"/>
    </location>
</feature>
<evidence type="ECO:0000256" key="7">
    <source>
        <dbReference type="RuleBase" id="RU004020"/>
    </source>
</evidence>
<evidence type="ECO:0000256" key="9">
    <source>
        <dbReference type="SAM" id="MobiDB-lite"/>
    </source>
</evidence>
<dbReference type="GO" id="GO:0003700">
    <property type="term" value="F:DNA-binding transcription factor activity"/>
    <property type="evidence" value="ECO:0007669"/>
    <property type="project" value="InterPro"/>
</dbReference>
<protein>
    <submittedName>
        <fullName evidence="12">HSF_DOMAIN domain-containing protein</fullName>
    </submittedName>
</protein>
<dbReference type="PANTHER" id="PTHR10015">
    <property type="entry name" value="HEAT SHOCK TRANSCRIPTION FACTOR"/>
    <property type="match status" value="1"/>
</dbReference>
<dbReference type="FunFam" id="1.10.10.10:FF:000027">
    <property type="entry name" value="Heat shock transcription factor 1"/>
    <property type="match status" value="1"/>
</dbReference>
<dbReference type="Proteomes" id="UP000046393">
    <property type="component" value="Unplaced"/>
</dbReference>
<organism evidence="11 12">
    <name type="scientific">Syphacia muris</name>
    <dbReference type="NCBI Taxonomy" id="451379"/>
    <lineage>
        <taxon>Eukaryota</taxon>
        <taxon>Metazoa</taxon>
        <taxon>Ecdysozoa</taxon>
        <taxon>Nematoda</taxon>
        <taxon>Chromadorea</taxon>
        <taxon>Rhabditida</taxon>
        <taxon>Spirurina</taxon>
        <taxon>Oxyuridomorpha</taxon>
        <taxon>Oxyuroidea</taxon>
        <taxon>Oxyuridae</taxon>
        <taxon>Syphacia</taxon>
    </lineage>
</organism>
<name>A0A0N5A8M8_9BILA</name>
<keyword evidence="3" id="KW-0805">Transcription regulation</keyword>
<accession>A0A0N5A8M8</accession>
<comment type="similarity">
    <text evidence="2 7">Belongs to the HSF family.</text>
</comment>
<feature type="domain" description="HSF-type DNA-binding" evidence="10">
    <location>
        <begin position="42"/>
        <end position="148"/>
    </location>
</feature>
<evidence type="ECO:0000256" key="6">
    <source>
        <dbReference type="ARBA" id="ARBA00023242"/>
    </source>
</evidence>
<evidence type="ECO:0000256" key="2">
    <source>
        <dbReference type="ARBA" id="ARBA00006403"/>
    </source>
</evidence>
<feature type="coiled-coil region" evidence="8">
    <location>
        <begin position="167"/>
        <end position="197"/>
    </location>
</feature>
<evidence type="ECO:0000313" key="11">
    <source>
        <dbReference type="Proteomes" id="UP000046393"/>
    </source>
</evidence>
<evidence type="ECO:0000259" key="10">
    <source>
        <dbReference type="SMART" id="SM00415"/>
    </source>
</evidence>
<dbReference type="STRING" id="451379.A0A0N5A8M8"/>
<evidence type="ECO:0000256" key="8">
    <source>
        <dbReference type="SAM" id="Coils"/>
    </source>
</evidence>
<sequence length="495" mass="55063">MGSPRSTDMHTPGLQKTSTSVPELDRLSGLLSASIVQRDEDKIPLFLLKLWSIIEDPNFGDVIRWDPTGYSFHILDPYSFCRNVLPQYFKHNNLNSLIRQLNMYGFRKMTPIERSGLAHAESDQDHLEFSHPYFVRDHPELLVNIKRKSSTHKSPDVSAISFPTKDLTLILEEIRQLREKNRQMENKMNQMAKENQSVWQELSRVRQQHLKQQQVVNKLVQFLVALVQSAPQKRLGKRNLLAIDEIGGKRTRIITSNNLSEVLDHLQREISEGNANLPIFASRANNRGPIIADVTDEPDMNPVETSTASVSVGAGGAGNSAVQGKNVGNRNNNSVNSANLSINDICKNSSNFIRNQLSSSVSEEVTNQPRISASAQQVPAVVEKDGTYTAAVNNSFDPPALTLSPSIDRQITAELADYFTQQEQGIDNCRELLGAQWDLALGDLDEVTEQTEQQPKLLQNSQLMLEGSDPLLALSAPATPDLLTPNVSPTNNSLE</sequence>
<keyword evidence="6" id="KW-0539">Nucleus</keyword>
<evidence type="ECO:0000313" key="12">
    <source>
        <dbReference type="WBParaSite" id="SMUV_0000043201-mRNA-1"/>
    </source>
</evidence>
<dbReference type="SUPFAM" id="SSF46785">
    <property type="entry name" value="Winged helix' DNA-binding domain"/>
    <property type="match status" value="1"/>
</dbReference>
<dbReference type="SMART" id="SM00415">
    <property type="entry name" value="HSF"/>
    <property type="match status" value="1"/>
</dbReference>
<evidence type="ECO:0000256" key="3">
    <source>
        <dbReference type="ARBA" id="ARBA00023015"/>
    </source>
</evidence>
<dbReference type="Pfam" id="PF00447">
    <property type="entry name" value="HSF_DNA-bind"/>
    <property type="match status" value="1"/>
</dbReference>
<dbReference type="WBParaSite" id="SMUV_0000043201-mRNA-1">
    <property type="protein sequence ID" value="SMUV_0000043201-mRNA-1"/>
    <property type="gene ID" value="SMUV_0000043201"/>
</dbReference>
<dbReference type="InterPro" id="IPR036388">
    <property type="entry name" value="WH-like_DNA-bd_sf"/>
</dbReference>
<comment type="subcellular location">
    <subcellularLocation>
        <location evidence="1">Nucleus</location>
    </subcellularLocation>
</comment>
<dbReference type="AlphaFoldDB" id="A0A0N5A8M8"/>
<feature type="region of interest" description="Disordered" evidence="9">
    <location>
        <begin position="1"/>
        <end position="20"/>
    </location>
</feature>
<keyword evidence="11" id="KW-1185">Reference proteome</keyword>
<dbReference type="PRINTS" id="PR00056">
    <property type="entry name" value="HSFDOMAIN"/>
</dbReference>
<dbReference type="GO" id="GO:0043565">
    <property type="term" value="F:sequence-specific DNA binding"/>
    <property type="evidence" value="ECO:0007669"/>
    <property type="project" value="InterPro"/>
</dbReference>
<proteinExistence type="inferred from homology"/>
<keyword evidence="8" id="KW-0175">Coiled coil</keyword>
<dbReference type="GO" id="GO:0005634">
    <property type="term" value="C:nucleus"/>
    <property type="evidence" value="ECO:0007669"/>
    <property type="project" value="UniProtKB-SubCell"/>
</dbReference>
<feature type="region of interest" description="Disordered" evidence="9">
    <location>
        <begin position="476"/>
        <end position="495"/>
    </location>
</feature>
<evidence type="ECO:0000256" key="4">
    <source>
        <dbReference type="ARBA" id="ARBA00023125"/>
    </source>
</evidence>